<comment type="similarity">
    <text evidence="3 11">Belongs to the poly(A) polymerase family.</text>
</comment>
<evidence type="ECO:0000256" key="10">
    <source>
        <dbReference type="ARBA" id="ARBA00023242"/>
    </source>
</evidence>
<dbReference type="InterPro" id="IPR007010">
    <property type="entry name" value="PolA_pol_RNA-bd_dom"/>
</dbReference>
<evidence type="ECO:0000256" key="11">
    <source>
        <dbReference type="PIRNR" id="PIRNR018425"/>
    </source>
</evidence>
<evidence type="ECO:0000259" key="17">
    <source>
        <dbReference type="Pfam" id="PF20750"/>
    </source>
</evidence>
<feature type="domain" description="Poly(A) polymerase RNA-binding" evidence="15">
    <location>
        <begin position="358"/>
        <end position="555"/>
    </location>
</feature>
<evidence type="ECO:0000259" key="16">
    <source>
        <dbReference type="Pfam" id="PF04928"/>
    </source>
</evidence>
<evidence type="ECO:0000256" key="12">
    <source>
        <dbReference type="PIRSR" id="PIRSR018425-1"/>
    </source>
</evidence>
<protein>
    <recommendedName>
        <fullName evidence="11">Poly(A) polymerase</fullName>
        <ecNumber evidence="11">2.7.7.19</ecNumber>
    </recommendedName>
</protein>
<evidence type="ECO:0000256" key="1">
    <source>
        <dbReference type="ARBA" id="ARBA00001936"/>
    </source>
</evidence>
<dbReference type="GO" id="GO:1990817">
    <property type="term" value="F:poly(A) RNA polymerase activity"/>
    <property type="evidence" value="ECO:0007669"/>
    <property type="project" value="UniProtKB-UniRule"/>
</dbReference>
<dbReference type="Gene3D" id="3.30.460.10">
    <property type="entry name" value="Beta Polymerase, domain 2"/>
    <property type="match status" value="1"/>
</dbReference>
<feature type="binding site" evidence="12">
    <location>
        <position position="159"/>
    </location>
    <ligand>
        <name>ATP</name>
        <dbReference type="ChEBI" id="CHEBI:30616"/>
    </ligand>
</feature>
<feature type="region of interest" description="Disordered" evidence="14">
    <location>
        <begin position="1"/>
        <end position="23"/>
    </location>
</feature>
<comment type="catalytic activity">
    <reaction evidence="11">
        <text>RNA(n) + ATP = RNA(n)-3'-adenine ribonucleotide + diphosphate</text>
        <dbReference type="Rhea" id="RHEA:11332"/>
        <dbReference type="Rhea" id="RHEA-COMP:14527"/>
        <dbReference type="Rhea" id="RHEA-COMP:17347"/>
        <dbReference type="ChEBI" id="CHEBI:30616"/>
        <dbReference type="ChEBI" id="CHEBI:33019"/>
        <dbReference type="ChEBI" id="CHEBI:140395"/>
        <dbReference type="ChEBI" id="CHEBI:173115"/>
        <dbReference type="EC" id="2.7.7.19"/>
    </reaction>
</comment>
<dbReference type="EC" id="2.7.7.19" evidence="11"/>
<dbReference type="RefSeq" id="XP_033533490.1">
    <property type="nucleotide sequence ID" value="XM_033680741.1"/>
</dbReference>
<proteinExistence type="inferred from homology"/>
<dbReference type="CDD" id="cd05402">
    <property type="entry name" value="NT_PAP_TUTase"/>
    <property type="match status" value="1"/>
</dbReference>
<dbReference type="AlphaFoldDB" id="A0A6G1G228"/>
<dbReference type="GO" id="GO:0031123">
    <property type="term" value="P:RNA 3'-end processing"/>
    <property type="evidence" value="ECO:0007669"/>
    <property type="project" value="InterPro"/>
</dbReference>
<keyword evidence="9 13" id="KW-0460">Magnesium</keyword>
<evidence type="ECO:0000256" key="9">
    <source>
        <dbReference type="ARBA" id="ARBA00022842"/>
    </source>
</evidence>
<accession>A0A6G1G228</accession>
<feature type="binding site" evidence="13">
    <location>
        <position position="159"/>
    </location>
    <ligand>
        <name>Mg(2+)</name>
        <dbReference type="ChEBI" id="CHEBI:18420"/>
        <label>2</label>
        <note>catalytic</note>
    </ligand>
</feature>
<evidence type="ECO:0000256" key="4">
    <source>
        <dbReference type="ARBA" id="ARBA00022664"/>
    </source>
</evidence>
<dbReference type="InterPro" id="IPR011068">
    <property type="entry name" value="NuclTrfase_I-like_C"/>
</dbReference>
<comment type="function">
    <text evidence="11">Polymerase that creates the 3'-poly(A) tail of mRNA's.</text>
</comment>
<dbReference type="Gene3D" id="1.10.1410.10">
    <property type="match status" value="1"/>
</dbReference>
<dbReference type="PIRSF" id="PIRSF018425">
    <property type="entry name" value="PolyA_polymerase"/>
    <property type="match status" value="1"/>
</dbReference>
<evidence type="ECO:0000256" key="7">
    <source>
        <dbReference type="ARBA" id="ARBA00022741"/>
    </source>
</evidence>
<dbReference type="Pfam" id="PF04926">
    <property type="entry name" value="PAP_RNA-bind"/>
    <property type="match status" value="1"/>
</dbReference>
<organism evidence="18">
    <name type="scientific">Eremomyces bilateralis CBS 781.70</name>
    <dbReference type="NCBI Taxonomy" id="1392243"/>
    <lineage>
        <taxon>Eukaryota</taxon>
        <taxon>Fungi</taxon>
        <taxon>Dikarya</taxon>
        <taxon>Ascomycota</taxon>
        <taxon>Pezizomycotina</taxon>
        <taxon>Dothideomycetes</taxon>
        <taxon>Dothideomycetes incertae sedis</taxon>
        <taxon>Eremomycetales</taxon>
        <taxon>Eremomycetaceae</taxon>
        <taxon>Eremomyces</taxon>
    </lineage>
</organism>
<reference evidence="20" key="3">
    <citation type="submission" date="2025-04" db="UniProtKB">
        <authorList>
            <consortium name="RefSeq"/>
        </authorList>
    </citation>
    <scope>IDENTIFICATION</scope>
    <source>
        <strain evidence="20">CBS 781.70</strain>
    </source>
</reference>
<dbReference type="OrthoDB" id="412748at2759"/>
<dbReference type="InterPro" id="IPR043519">
    <property type="entry name" value="NT_sf"/>
</dbReference>
<evidence type="ECO:0000256" key="6">
    <source>
        <dbReference type="ARBA" id="ARBA00022723"/>
    </source>
</evidence>
<evidence type="ECO:0000256" key="5">
    <source>
        <dbReference type="ARBA" id="ARBA00022679"/>
    </source>
</evidence>
<evidence type="ECO:0000256" key="8">
    <source>
        <dbReference type="ARBA" id="ARBA00022840"/>
    </source>
</evidence>
<dbReference type="GO" id="GO:0046872">
    <property type="term" value="F:metal ion binding"/>
    <property type="evidence" value="ECO:0007669"/>
    <property type="project" value="UniProtKB-KW"/>
</dbReference>
<dbReference type="PANTHER" id="PTHR10682:SF10">
    <property type="entry name" value="POLYNUCLEOTIDE ADENYLYLTRANSFERASE"/>
    <property type="match status" value="1"/>
</dbReference>
<dbReference type="GO" id="GO:0006397">
    <property type="term" value="P:mRNA processing"/>
    <property type="evidence" value="ECO:0007669"/>
    <property type="project" value="UniProtKB-KW"/>
</dbReference>
<dbReference type="InterPro" id="IPR007012">
    <property type="entry name" value="PolA_pol_cen_dom"/>
</dbReference>
<dbReference type="GO" id="GO:0005524">
    <property type="term" value="F:ATP binding"/>
    <property type="evidence" value="ECO:0007669"/>
    <property type="project" value="UniProtKB-UniRule"/>
</dbReference>
<dbReference type="InterPro" id="IPR014492">
    <property type="entry name" value="PolyA_polymerase"/>
</dbReference>
<dbReference type="Pfam" id="PF04928">
    <property type="entry name" value="PAP_central"/>
    <property type="match status" value="1"/>
</dbReference>
<evidence type="ECO:0000313" key="20">
    <source>
        <dbReference type="RefSeq" id="XP_033533490.1"/>
    </source>
</evidence>
<keyword evidence="8 11" id="KW-0067">ATP-binding</keyword>
<evidence type="ECO:0000256" key="3">
    <source>
        <dbReference type="ARBA" id="ARBA00010912"/>
    </source>
</evidence>
<name>A0A6G1G228_9PEZI</name>
<reference evidence="18 20" key="1">
    <citation type="submission" date="2020-01" db="EMBL/GenBank/DDBJ databases">
        <authorList>
            <consortium name="DOE Joint Genome Institute"/>
            <person name="Haridas S."/>
            <person name="Albert R."/>
            <person name="Binder M."/>
            <person name="Bloem J."/>
            <person name="Labutti K."/>
            <person name="Salamov A."/>
            <person name="Andreopoulos B."/>
            <person name="Baker S.E."/>
            <person name="Barry K."/>
            <person name="Bills G."/>
            <person name="Bluhm B.H."/>
            <person name="Cannon C."/>
            <person name="Castanera R."/>
            <person name="Culley D.E."/>
            <person name="Daum C."/>
            <person name="Ezra D."/>
            <person name="Gonzalez J.B."/>
            <person name="Henrissat B."/>
            <person name="Kuo A."/>
            <person name="Liang C."/>
            <person name="Lipzen A."/>
            <person name="Lutzoni F."/>
            <person name="Magnuson J."/>
            <person name="Mondo S."/>
            <person name="Nolan M."/>
            <person name="Ohm R."/>
            <person name="Pangilinan J."/>
            <person name="Park H.-J."/>
            <person name="Ramirez L."/>
            <person name="Alfaro M."/>
            <person name="Sun H."/>
            <person name="Tritt A."/>
            <person name="Yoshinaga Y."/>
            <person name="Zwiers L.-H."/>
            <person name="Turgeon B.G."/>
            <person name="Goodwin S.B."/>
            <person name="Spatafora J.W."/>
            <person name="Crous P.W."/>
            <person name="Grigoriev I.V."/>
        </authorList>
    </citation>
    <scope>NUCLEOTIDE SEQUENCE</scope>
    <source>
        <strain evidence="18 20">CBS 781.70</strain>
    </source>
</reference>
<keyword evidence="10 11" id="KW-0539">Nucleus</keyword>
<dbReference type="Gene3D" id="3.30.70.590">
    <property type="entry name" value="Poly(A) polymerase predicted RNA binding domain"/>
    <property type="match status" value="1"/>
</dbReference>
<feature type="binding site" evidence="12">
    <location>
        <position position="220"/>
    </location>
    <ligand>
        <name>ATP</name>
        <dbReference type="ChEBI" id="CHEBI:30616"/>
    </ligand>
</feature>
<comment type="subcellular location">
    <subcellularLocation>
        <location evidence="2 11">Nucleus</location>
    </subcellularLocation>
</comment>
<keyword evidence="7 11" id="KW-0547">Nucleotide-binding</keyword>
<sequence>MASHTPQRWGLTDPISPKLPTEDDLQQNEALLTELKAQNNFEKPEDTERRVKVLSRLQQVVEEFVKHIGRMKGVAPSVLQNAGGKIFTFGSYRLGVYSPGSDIDTLVVVPKHVFREDFFEHFPSLLEKMSEPGAIEELTPVPEAFVPIIKMVYSGVDIDLIFARLHRTSILQDMTLSDTDLLRGLDESELRSVNGTRVTDELLGLVPQTKTFRQALRAVKLWAQRRGCYSAVVGFPGGVAWALMVARICQLYPYATASTIVGRFFHLIGSWPWPKPLLLKEIESGPLQVKVWNPQQYGGDKRHLMPIITPAYPSMCATHNVTHSTLRVIGRELHHANKIVQRIMERQAPWKDLFQKHTFFTQGYKYYLTVVASSRSKEAQSIWSGTVQSKVRRLVTGIENLNNDIDIAHPFNKSFDRVHRCPPDKVEEVYKGKLAYQVTGVLTDEPDDSKDIKQAVAAQGDSDLPVTNGNAGGVNDNGTVTVHTTTFYIGLELHMFDMVVAGSKSLDISEPVNDFKRVLMEWPQYDEGLYETRIVHTRNYDLPDDVFEEGEIRPTRVKKGKMNKKRSASDAETEVGCCSYLGSSNIWLIHPADGRRQGYETTTGVERNFSDHEH</sequence>
<keyword evidence="6 13" id="KW-0479">Metal-binding</keyword>
<dbReference type="GO" id="GO:0005634">
    <property type="term" value="C:nucleus"/>
    <property type="evidence" value="ECO:0007669"/>
    <property type="project" value="UniProtKB-SubCell"/>
</dbReference>
<dbReference type="FunFam" id="1.10.1410.10:FF:000001">
    <property type="entry name" value="Putative poly(A) polymerase gamma"/>
    <property type="match status" value="1"/>
</dbReference>
<gene>
    <name evidence="18 20" type="ORF">P152DRAFT_467076</name>
</gene>
<dbReference type="Proteomes" id="UP000504638">
    <property type="component" value="Unplaced"/>
</dbReference>
<keyword evidence="19" id="KW-1185">Reference proteome</keyword>
<feature type="domain" description="Poly(A) polymerase central" evidence="16">
    <location>
        <begin position="211"/>
        <end position="356"/>
    </location>
</feature>
<feature type="binding site" evidence="12">
    <location>
        <begin position="89"/>
        <end position="91"/>
    </location>
    <ligand>
        <name>ATP</name>
        <dbReference type="ChEBI" id="CHEBI:30616"/>
    </ligand>
</feature>
<feature type="domain" description="Poly(A) polymerase nucleotidyltransferase" evidence="17">
    <location>
        <begin position="10"/>
        <end position="206"/>
    </location>
</feature>
<reference evidence="20" key="2">
    <citation type="submission" date="2020-04" db="EMBL/GenBank/DDBJ databases">
        <authorList>
            <consortium name="NCBI Genome Project"/>
        </authorList>
    </citation>
    <scope>NUCLEOTIDE SEQUENCE</scope>
    <source>
        <strain evidence="20">CBS 781.70</strain>
    </source>
</reference>
<dbReference type="Pfam" id="PF20750">
    <property type="entry name" value="PAP_NTPase"/>
    <property type="match status" value="1"/>
</dbReference>
<evidence type="ECO:0000256" key="14">
    <source>
        <dbReference type="SAM" id="MobiDB-lite"/>
    </source>
</evidence>
<dbReference type="InterPro" id="IPR048840">
    <property type="entry name" value="PolA_pol_NTPase"/>
</dbReference>
<feature type="binding site" evidence="12">
    <location>
        <begin position="238"/>
        <end position="239"/>
    </location>
    <ligand>
        <name>ATP</name>
        <dbReference type="ChEBI" id="CHEBI:30616"/>
    </ligand>
</feature>
<dbReference type="PANTHER" id="PTHR10682">
    <property type="entry name" value="POLY A POLYMERASE"/>
    <property type="match status" value="1"/>
</dbReference>
<feature type="binding site" evidence="12">
    <location>
        <begin position="102"/>
        <end position="104"/>
    </location>
    <ligand>
        <name>ATP</name>
        <dbReference type="ChEBI" id="CHEBI:30616"/>
    </ligand>
</feature>
<feature type="binding site" evidence="13">
    <location>
        <position position="102"/>
    </location>
    <ligand>
        <name>Mg(2+)</name>
        <dbReference type="ChEBI" id="CHEBI:18420"/>
        <label>1</label>
        <note>catalytic</note>
    </ligand>
</feature>
<feature type="binding site" evidence="13">
    <location>
        <position position="104"/>
    </location>
    <ligand>
        <name>Mg(2+)</name>
        <dbReference type="ChEBI" id="CHEBI:18420"/>
        <label>1</label>
        <note>catalytic</note>
    </ligand>
</feature>
<dbReference type="EMBL" id="ML975160">
    <property type="protein sequence ID" value="KAF1811859.1"/>
    <property type="molecule type" value="Genomic_DNA"/>
</dbReference>
<comment type="cofactor">
    <cofactor evidence="1">
        <name>Mn(2+)</name>
        <dbReference type="ChEBI" id="CHEBI:29035"/>
    </cofactor>
</comment>
<keyword evidence="5 11" id="KW-0808">Transferase</keyword>
<evidence type="ECO:0000256" key="2">
    <source>
        <dbReference type="ARBA" id="ARBA00004123"/>
    </source>
</evidence>
<dbReference type="GO" id="GO:0003723">
    <property type="term" value="F:RNA binding"/>
    <property type="evidence" value="ECO:0007669"/>
    <property type="project" value="UniProtKB-UniRule"/>
</dbReference>
<evidence type="ECO:0000313" key="19">
    <source>
        <dbReference type="Proteomes" id="UP000504638"/>
    </source>
</evidence>
<feature type="binding site" evidence="13">
    <location>
        <position position="104"/>
    </location>
    <ligand>
        <name>Mg(2+)</name>
        <dbReference type="ChEBI" id="CHEBI:18420"/>
        <label>2</label>
        <note>catalytic</note>
    </ligand>
</feature>
<dbReference type="SUPFAM" id="SSF81301">
    <property type="entry name" value="Nucleotidyltransferase"/>
    <property type="match status" value="1"/>
</dbReference>
<evidence type="ECO:0000259" key="15">
    <source>
        <dbReference type="Pfam" id="PF04926"/>
    </source>
</evidence>
<keyword evidence="4 11" id="KW-0507">mRNA processing</keyword>
<dbReference type="GeneID" id="54421311"/>
<evidence type="ECO:0000256" key="13">
    <source>
        <dbReference type="PIRSR" id="PIRSR018425-2"/>
    </source>
</evidence>
<feature type="binding site" evidence="13">
    <location>
        <position position="102"/>
    </location>
    <ligand>
        <name>Mg(2+)</name>
        <dbReference type="ChEBI" id="CHEBI:18420"/>
        <label>2</label>
        <note>catalytic</note>
    </ligand>
</feature>
<dbReference type="SUPFAM" id="SSF55003">
    <property type="entry name" value="PAP/Archaeal CCA-adding enzyme, C-terminal domain"/>
    <property type="match status" value="1"/>
</dbReference>
<comment type="cofactor">
    <cofactor evidence="13">
        <name>Mg(2+)</name>
        <dbReference type="ChEBI" id="CHEBI:18420"/>
    </cofactor>
    <text evidence="13">Binds 2 magnesium ions. Also active with manganese.</text>
</comment>
<evidence type="ECO:0000313" key="18">
    <source>
        <dbReference type="EMBL" id="KAF1811859.1"/>
    </source>
</evidence>
<dbReference type="SUPFAM" id="SSF81631">
    <property type="entry name" value="PAP/OAS1 substrate-binding domain"/>
    <property type="match status" value="1"/>
</dbReference>
<dbReference type="FunFam" id="3.30.460.10:FF:000002">
    <property type="entry name" value="Poly(A) polymerase alpha, putative"/>
    <property type="match status" value="1"/>
</dbReference>
<feature type="binding site" evidence="12">
    <location>
        <position position="229"/>
    </location>
    <ligand>
        <name>ATP</name>
        <dbReference type="ChEBI" id="CHEBI:30616"/>
    </ligand>
</feature>